<dbReference type="GO" id="GO:0000976">
    <property type="term" value="F:transcription cis-regulatory region binding"/>
    <property type="evidence" value="ECO:0007669"/>
    <property type="project" value="TreeGrafter"/>
</dbReference>
<keyword evidence="8" id="KW-1185">Reference proteome</keyword>
<evidence type="ECO:0000256" key="1">
    <source>
        <dbReference type="ARBA" id="ARBA00023015"/>
    </source>
</evidence>
<dbReference type="EMBL" id="BRXE01000144">
    <property type="protein sequence ID" value="GLB86474.1"/>
    <property type="molecule type" value="Genomic_DNA"/>
</dbReference>
<dbReference type="GeneID" id="83632539"/>
<gene>
    <name evidence="7" type="ORF">Mkiyose1413_48000</name>
    <name evidence="6" type="ORF">SRL2020028_57300</name>
</gene>
<evidence type="ECO:0000313" key="6">
    <source>
        <dbReference type="EMBL" id="GLB86474.1"/>
    </source>
</evidence>
<dbReference type="InterPro" id="IPR023772">
    <property type="entry name" value="DNA-bd_HTH_TetR-type_CS"/>
</dbReference>
<dbReference type="Gene3D" id="1.10.357.10">
    <property type="entry name" value="Tetracycline Repressor, domain 2"/>
    <property type="match status" value="1"/>
</dbReference>
<evidence type="ECO:0000313" key="7">
    <source>
        <dbReference type="EMBL" id="GLD32917.1"/>
    </source>
</evidence>
<dbReference type="PRINTS" id="PR00455">
    <property type="entry name" value="HTHTETR"/>
</dbReference>
<keyword evidence="1" id="KW-0805">Transcription regulation</keyword>
<dbReference type="SUPFAM" id="SSF46689">
    <property type="entry name" value="Homeodomain-like"/>
    <property type="match status" value="1"/>
</dbReference>
<evidence type="ECO:0000259" key="5">
    <source>
        <dbReference type="PROSITE" id="PS50977"/>
    </source>
</evidence>
<dbReference type="InterPro" id="IPR009057">
    <property type="entry name" value="Homeodomain-like_sf"/>
</dbReference>
<dbReference type="EMBL" id="BRZI01000059">
    <property type="protein sequence ID" value="GLD32917.1"/>
    <property type="molecule type" value="Genomic_DNA"/>
</dbReference>
<dbReference type="PANTHER" id="PTHR30055">
    <property type="entry name" value="HTH-TYPE TRANSCRIPTIONAL REGULATOR RUTR"/>
    <property type="match status" value="1"/>
</dbReference>
<protein>
    <recommendedName>
        <fullName evidence="5">HTH tetR-type domain-containing protein</fullName>
    </recommendedName>
</protein>
<sequence>MMFAAVPPEVNPGRVHTGVRLTARSTASRRWAKSGATQRRILDAATEVFAEKGFTAATIADVVHTSGASIGSIYHHFGGKSELFLAIYEQLADSVAASIENAVQPHREAASDRRDTFRLHVRAYLEAMWENRHAARVLSCGDLPAGFEVTRRKRLATELRNWLAALELGSSPREVLLGRVLIATLAEATLMVTGCDDPDEVPAVIDATIAWIDRIIE</sequence>
<dbReference type="InterPro" id="IPR050109">
    <property type="entry name" value="HTH-type_TetR-like_transc_reg"/>
</dbReference>
<dbReference type="InterPro" id="IPR001647">
    <property type="entry name" value="HTH_TetR"/>
</dbReference>
<dbReference type="PANTHER" id="PTHR30055:SF234">
    <property type="entry name" value="HTH-TYPE TRANSCRIPTIONAL REGULATOR BETI"/>
    <property type="match status" value="1"/>
</dbReference>
<feature type="domain" description="HTH tetR-type" evidence="5">
    <location>
        <begin position="35"/>
        <end position="95"/>
    </location>
</feature>
<evidence type="ECO:0000256" key="2">
    <source>
        <dbReference type="ARBA" id="ARBA00023125"/>
    </source>
</evidence>
<accession>A0A9P3QD64</accession>
<keyword evidence="3" id="KW-0804">Transcription</keyword>
<evidence type="ECO:0000256" key="4">
    <source>
        <dbReference type="PROSITE-ProRule" id="PRU00335"/>
    </source>
</evidence>
<proteinExistence type="predicted"/>
<dbReference type="GO" id="GO:0003700">
    <property type="term" value="F:DNA-binding transcription factor activity"/>
    <property type="evidence" value="ECO:0007669"/>
    <property type="project" value="TreeGrafter"/>
</dbReference>
<dbReference type="PROSITE" id="PS01081">
    <property type="entry name" value="HTH_TETR_1"/>
    <property type="match status" value="1"/>
</dbReference>
<feature type="DNA-binding region" description="H-T-H motif" evidence="4">
    <location>
        <begin position="58"/>
        <end position="77"/>
    </location>
</feature>
<dbReference type="PROSITE" id="PS50977">
    <property type="entry name" value="HTH_TETR_2"/>
    <property type="match status" value="1"/>
</dbReference>
<comment type="caution">
    <text evidence="7">The sequence shown here is derived from an EMBL/GenBank/DDBJ whole genome shotgun (WGS) entry which is preliminary data.</text>
</comment>
<dbReference type="Pfam" id="PF00440">
    <property type="entry name" value="TetR_N"/>
    <property type="match status" value="1"/>
</dbReference>
<reference evidence="7" key="1">
    <citation type="submission" date="2022-08" db="EMBL/GenBank/DDBJ databases">
        <title>Mycobacterium kiyosense sp. nov., scotochromogenic slow-glowing species isolated from respiratory specimens.</title>
        <authorList>
            <person name="Fukano H."/>
            <person name="Kazumi Y."/>
            <person name="Sakagami N."/>
            <person name="Ato M."/>
            <person name="Mitarai S."/>
            <person name="Hoshino Y."/>
        </authorList>
    </citation>
    <scope>NUCLEOTIDE SEQUENCE</scope>
    <source>
        <strain evidence="7">1413</strain>
        <strain evidence="6">SRL2020-028</strain>
    </source>
</reference>
<name>A0A9P3QD64_9MYCO</name>
<dbReference type="Proteomes" id="UP001165663">
    <property type="component" value="Unassembled WGS sequence"/>
</dbReference>
<dbReference type="AlphaFoldDB" id="A0A9P3QD64"/>
<evidence type="ECO:0000256" key="3">
    <source>
        <dbReference type="ARBA" id="ARBA00023163"/>
    </source>
</evidence>
<dbReference type="Proteomes" id="UP001064782">
    <property type="component" value="Unassembled WGS sequence"/>
</dbReference>
<evidence type="ECO:0000313" key="8">
    <source>
        <dbReference type="Proteomes" id="UP001064782"/>
    </source>
</evidence>
<organism evidence="7 8">
    <name type="scientific">Mycobacterium kiyosense</name>
    <dbReference type="NCBI Taxonomy" id="2871094"/>
    <lineage>
        <taxon>Bacteria</taxon>
        <taxon>Bacillati</taxon>
        <taxon>Actinomycetota</taxon>
        <taxon>Actinomycetes</taxon>
        <taxon>Mycobacteriales</taxon>
        <taxon>Mycobacteriaceae</taxon>
        <taxon>Mycobacterium</taxon>
    </lineage>
</organism>
<keyword evidence="2 4" id="KW-0238">DNA-binding</keyword>
<dbReference type="RefSeq" id="WP_236977606.1">
    <property type="nucleotide sequence ID" value="NZ_BRXE01000144.1"/>
</dbReference>